<dbReference type="SUPFAM" id="SSF52317">
    <property type="entry name" value="Class I glutamine amidotransferase-like"/>
    <property type="match status" value="1"/>
</dbReference>
<organism evidence="3 4">
    <name type="scientific">Polluticaenibacter yanchengensis</name>
    <dbReference type="NCBI Taxonomy" id="3014562"/>
    <lineage>
        <taxon>Bacteria</taxon>
        <taxon>Pseudomonadati</taxon>
        <taxon>Bacteroidota</taxon>
        <taxon>Chitinophagia</taxon>
        <taxon>Chitinophagales</taxon>
        <taxon>Chitinophagaceae</taxon>
        <taxon>Polluticaenibacter</taxon>
    </lineage>
</organism>
<dbReference type="GO" id="GO:0016787">
    <property type="term" value="F:hydrolase activity"/>
    <property type="evidence" value="ECO:0007669"/>
    <property type="project" value="UniProtKB-KW"/>
</dbReference>
<accession>A0ABT4UES8</accession>
<evidence type="ECO:0000313" key="4">
    <source>
        <dbReference type="Proteomes" id="UP001210231"/>
    </source>
</evidence>
<feature type="chain" id="PRO_5047057671" evidence="2">
    <location>
        <begin position="26"/>
        <end position="651"/>
    </location>
</feature>
<dbReference type="InterPro" id="IPR029062">
    <property type="entry name" value="Class_I_gatase-like"/>
</dbReference>
<dbReference type="InterPro" id="IPR008928">
    <property type="entry name" value="6-hairpin_glycosidase_sf"/>
</dbReference>
<name>A0ABT4UES8_9BACT</name>
<evidence type="ECO:0000313" key="3">
    <source>
        <dbReference type="EMBL" id="MDA3613345.1"/>
    </source>
</evidence>
<dbReference type="InterPro" id="IPR012341">
    <property type="entry name" value="6hp_glycosidase-like_sf"/>
</dbReference>
<dbReference type="InterPro" id="IPR010905">
    <property type="entry name" value="Glyco_hydro_88"/>
</dbReference>
<dbReference type="SUPFAM" id="SSF48208">
    <property type="entry name" value="Six-hairpin glycosidases"/>
    <property type="match status" value="1"/>
</dbReference>
<dbReference type="PANTHER" id="PTHR33886">
    <property type="entry name" value="UNSATURATED RHAMNOGALACTURONAN HYDROLASE (EUROFUNG)"/>
    <property type="match status" value="1"/>
</dbReference>
<dbReference type="EMBL" id="JAQGEF010000001">
    <property type="protein sequence ID" value="MDA3613345.1"/>
    <property type="molecule type" value="Genomic_DNA"/>
</dbReference>
<comment type="caution">
    <text evidence="3">The sequence shown here is derived from an EMBL/GenBank/DDBJ whole genome shotgun (WGS) entry which is preliminary data.</text>
</comment>
<dbReference type="Pfam" id="PF07470">
    <property type="entry name" value="Glyco_hydro_88"/>
    <property type="match status" value="1"/>
</dbReference>
<dbReference type="Proteomes" id="UP001210231">
    <property type="component" value="Unassembled WGS sequence"/>
</dbReference>
<dbReference type="RefSeq" id="WP_407029677.1">
    <property type="nucleotide sequence ID" value="NZ_JAQGEF010000001.1"/>
</dbReference>
<dbReference type="Gene3D" id="3.40.50.880">
    <property type="match status" value="1"/>
</dbReference>
<keyword evidence="1 3" id="KW-0378">Hydrolase</keyword>
<dbReference type="PANTHER" id="PTHR33886:SF8">
    <property type="entry name" value="UNSATURATED RHAMNOGALACTURONAN HYDROLASE (EUROFUNG)"/>
    <property type="match status" value="1"/>
</dbReference>
<feature type="signal peptide" evidence="2">
    <location>
        <begin position="1"/>
        <end position="25"/>
    </location>
</feature>
<gene>
    <name evidence="3" type="ORF">O3P16_00885</name>
</gene>
<protein>
    <submittedName>
        <fullName evidence="3">Glycoside hydrolase family 88 protein</fullName>
    </submittedName>
</protein>
<evidence type="ECO:0000256" key="2">
    <source>
        <dbReference type="SAM" id="SignalP"/>
    </source>
</evidence>
<keyword evidence="2" id="KW-0732">Signal</keyword>
<evidence type="ECO:0000256" key="1">
    <source>
        <dbReference type="ARBA" id="ARBA00022801"/>
    </source>
</evidence>
<proteinExistence type="predicted"/>
<sequence>MSFKNIKCAVLGCGLLFTSSGNLMAQATGYGEKVAATALKIWGDSLNINNTSELASRRGKGAHWTYERGVLTNGFEALWYKTGDPKYYETIRTAMEVHFDKEGNFNAFKIEDYNLDNILTGRALITLYKVTGNKKYLRAIEYIKQQLSEQPKTKEGGYWHKLRYPYQMWMDGLYMAEGFSTELAALKGDKKYFDEVVNQFVLMEKNARDPKTGLLYHGYDESRQEQWANKETGLSQHFWSRAVGWYVMGIVDALDYIPRDYEKRQVLIDILTRTLDAIIKVQDDKTGTWWNLLNLPNYKENYLESSGTTMFVYAMAKGVRNGYLNESYLIPAKKGYKGLVDKFISKDAEGNYHFEGTVSVSGLGGKPYRDGSFEYYMSEKVVQDDPKGLGAFIKTAVEMDIIETTQLGKGKNVVLDYYFNNEFKKDAFGNNTQWHYTWDEKDNNGFSLLGSVFTKHGVDTLTLKTAPTAENLKNADIYIIVDPDGLKDNKNPNYITEASAQAIYDWVNNGGVLVLMTNDSANCDLQHTNILANRFGINFSNQGRNFVKGNDYATGAVAIKKNEIFKNTKKIYVKEISIIEAKKPAKALVKADNGDVVIATAKVGKGSVFAIGDPWLYNEYTDGRKIPAEYQNFEAANELVKWVIKKSAVKK</sequence>
<dbReference type="InterPro" id="IPR052043">
    <property type="entry name" value="PolySaccharide_Degr_Enz"/>
</dbReference>
<reference evidence="3 4" key="1">
    <citation type="submission" date="2022-12" db="EMBL/GenBank/DDBJ databases">
        <title>Chitinophagaceae gen. sp. nov., a new member of the family Chitinophagaceae, isolated from soil in a chemical factory.</title>
        <authorList>
            <person name="Ke Z."/>
        </authorList>
    </citation>
    <scope>NUCLEOTIDE SEQUENCE [LARGE SCALE GENOMIC DNA]</scope>
    <source>
        <strain evidence="3 4">LY-5</strain>
    </source>
</reference>
<dbReference type="Gene3D" id="1.50.10.10">
    <property type="match status" value="1"/>
</dbReference>
<keyword evidence="4" id="KW-1185">Reference proteome</keyword>